<proteinExistence type="predicted"/>
<evidence type="ECO:0000259" key="2">
    <source>
        <dbReference type="Pfam" id="PF05239"/>
    </source>
</evidence>
<sequence length="246" mass="27147">MRISQSASVLAFAIASATVATQTQAEEYNGDVAAISEWNYDTLYDEGGMTAESLMDTEVFGIEDEEIGSVENVLLNDQNEIVAIIAQVGGFWDIGDTHVLVPWEEVNVHEEGVSIPIHEDNADEYGVFDEDYITKGDLSYISQVDDDATTGSRIWKLTDLLDDYASVGEGNGYGYIDNVLFSTEGKIQAVVIEADSTYGGEAYAYPFHGYDAGWDPSYSTYVLPYDEADLDNVSPFDYDEYDGIWD</sequence>
<dbReference type="InterPro" id="IPR011033">
    <property type="entry name" value="PRC_barrel-like_sf"/>
</dbReference>
<evidence type="ECO:0000256" key="1">
    <source>
        <dbReference type="SAM" id="SignalP"/>
    </source>
</evidence>
<evidence type="ECO:0000313" key="3">
    <source>
        <dbReference type="EMBL" id="RCV85899.1"/>
    </source>
</evidence>
<comment type="caution">
    <text evidence="3">The sequence shown here is derived from an EMBL/GenBank/DDBJ whole genome shotgun (WGS) entry which is preliminary data.</text>
</comment>
<dbReference type="AlphaFoldDB" id="A0A368TMG0"/>
<dbReference type="RefSeq" id="WP_114488579.1">
    <property type="nucleotide sequence ID" value="NZ_CBCSHM010000100.1"/>
</dbReference>
<dbReference type="Proteomes" id="UP000253204">
    <property type="component" value="Unassembled WGS sequence"/>
</dbReference>
<feature type="domain" description="PRC-barrel" evidence="2">
    <location>
        <begin position="48"/>
        <end position="120"/>
    </location>
</feature>
<dbReference type="Pfam" id="PF05239">
    <property type="entry name" value="PRC"/>
    <property type="match status" value="1"/>
</dbReference>
<feature type="signal peptide" evidence="1">
    <location>
        <begin position="1"/>
        <end position="25"/>
    </location>
</feature>
<accession>A0A368TMG0</accession>
<protein>
    <submittedName>
        <fullName evidence="3">PRC-barrel domain containing protein</fullName>
    </submittedName>
</protein>
<dbReference type="SUPFAM" id="SSF50346">
    <property type="entry name" value="PRC-barrel domain"/>
    <property type="match status" value="1"/>
</dbReference>
<keyword evidence="1" id="KW-0732">Signal</keyword>
<evidence type="ECO:0000313" key="4">
    <source>
        <dbReference type="Proteomes" id="UP000253204"/>
    </source>
</evidence>
<keyword evidence="4" id="KW-1185">Reference proteome</keyword>
<organism evidence="3 4">
    <name type="scientific">Vreelandella rituensis</name>
    <dbReference type="NCBI Taxonomy" id="2282306"/>
    <lineage>
        <taxon>Bacteria</taxon>
        <taxon>Pseudomonadati</taxon>
        <taxon>Pseudomonadota</taxon>
        <taxon>Gammaproteobacteria</taxon>
        <taxon>Oceanospirillales</taxon>
        <taxon>Halomonadaceae</taxon>
        <taxon>Vreelandella</taxon>
    </lineage>
</organism>
<reference evidence="3 4" key="1">
    <citation type="submission" date="2018-07" db="EMBL/GenBank/DDBJ databases">
        <title>Halomonas rutogse sp. nov., isolated from Lake TangqianCo on Tibetan Plateau.</title>
        <authorList>
            <person name="Lu H."/>
            <person name="Xing P."/>
            <person name="Wu Q."/>
        </authorList>
    </citation>
    <scope>NUCLEOTIDE SEQUENCE [LARGE SCALE GENOMIC DNA]</scope>
    <source>
        <strain evidence="3 4">TQ8S</strain>
    </source>
</reference>
<dbReference type="OrthoDB" id="6158291at2"/>
<feature type="chain" id="PRO_5016727745" evidence="1">
    <location>
        <begin position="26"/>
        <end position="246"/>
    </location>
</feature>
<dbReference type="InterPro" id="IPR027275">
    <property type="entry name" value="PRC-brl_dom"/>
</dbReference>
<gene>
    <name evidence="3" type="ORF">DU506_19750</name>
</gene>
<dbReference type="Gene3D" id="2.30.30.240">
    <property type="entry name" value="PRC-barrel domain"/>
    <property type="match status" value="1"/>
</dbReference>
<name>A0A368TMG0_9GAMM</name>
<dbReference type="EMBL" id="QPIJ01000085">
    <property type="protein sequence ID" value="RCV85899.1"/>
    <property type="molecule type" value="Genomic_DNA"/>
</dbReference>